<protein>
    <submittedName>
        <fullName evidence="1">Uncharacterized protein</fullName>
    </submittedName>
</protein>
<organism evidence="1 2">
    <name type="scientific">Yersinia aldovae</name>
    <dbReference type="NCBI Taxonomy" id="29483"/>
    <lineage>
        <taxon>Bacteria</taxon>
        <taxon>Pseudomonadati</taxon>
        <taxon>Pseudomonadota</taxon>
        <taxon>Gammaproteobacteria</taxon>
        <taxon>Enterobacterales</taxon>
        <taxon>Yersiniaceae</taxon>
        <taxon>Yersinia</taxon>
    </lineage>
</organism>
<evidence type="ECO:0000313" key="2">
    <source>
        <dbReference type="Proteomes" id="UP000038647"/>
    </source>
</evidence>
<dbReference type="Proteomes" id="UP000038647">
    <property type="component" value="Unassembled WGS sequence"/>
</dbReference>
<gene>
    <name evidence="1" type="ORF">ERS137966_02037</name>
</gene>
<sequence length="174" mass="18740">MNNIEERIKFLKASVALSDLVGPDELTVTVSDLSALIAQLETAQKLISEDGKLQYIRRLEARAEKAEAELSAANERLLVPAGYCIMPESLTAENGAKGALSGEFFTETDITCEECGGDCDEDDSCKHCNDLGVQTVRAAIGWSTIKDIYKMAVGATAIRQAGFTVEGESEICQN</sequence>
<evidence type="ECO:0000313" key="1">
    <source>
        <dbReference type="EMBL" id="CNL04109.1"/>
    </source>
</evidence>
<keyword evidence="2" id="KW-1185">Reference proteome</keyword>
<dbReference type="EMBL" id="CQEH01000008">
    <property type="protein sequence ID" value="CNL04109.1"/>
    <property type="molecule type" value="Genomic_DNA"/>
</dbReference>
<accession>A0ABM9ST90</accession>
<reference evidence="1 2" key="1">
    <citation type="submission" date="2015-03" db="EMBL/GenBank/DDBJ databases">
        <authorList>
            <consortium name="Pathogen Informatics"/>
            <person name="Murphy D."/>
        </authorList>
    </citation>
    <scope>NUCLEOTIDE SEQUENCE [LARGE SCALE GENOMIC DNA]</scope>
    <source>
        <strain evidence="1 2">IP08791</strain>
    </source>
</reference>
<name>A0ABM9ST90_YERAL</name>
<proteinExistence type="predicted"/>
<dbReference type="RefSeq" id="WP_049603815.1">
    <property type="nucleotide sequence ID" value="NZ_CQEH01000008.1"/>
</dbReference>
<comment type="caution">
    <text evidence="1">The sequence shown here is derived from an EMBL/GenBank/DDBJ whole genome shotgun (WGS) entry which is preliminary data.</text>
</comment>